<dbReference type="InterPro" id="IPR057721">
    <property type="entry name" value="BCD1_alpha/beta"/>
</dbReference>
<evidence type="ECO:0000259" key="8">
    <source>
        <dbReference type="PROSITE" id="PS51083"/>
    </source>
</evidence>
<protein>
    <recommendedName>
        <fullName evidence="8">HIT-type domain-containing protein</fullName>
    </recommendedName>
</protein>
<dbReference type="PANTHER" id="PTHR13483:SF11">
    <property type="entry name" value="ZINC FINGER HIT DOMAIN-CONTAINING PROTEIN 3"/>
    <property type="match status" value="1"/>
</dbReference>
<accession>A0ABR3U6T6</accession>
<dbReference type="SUPFAM" id="SSF144232">
    <property type="entry name" value="HIT/MYND zinc finger-like"/>
    <property type="match status" value="1"/>
</dbReference>
<evidence type="ECO:0000313" key="10">
    <source>
        <dbReference type="Proteomes" id="UP001578633"/>
    </source>
</evidence>
<keyword evidence="2 6" id="KW-0863">Zinc-finger</keyword>
<dbReference type="CDD" id="cd23023">
    <property type="entry name" value="zf-HIT_BCD1"/>
    <property type="match status" value="1"/>
</dbReference>
<gene>
    <name evidence="9" type="ORF">ACET3X_009791</name>
</gene>
<dbReference type="EMBL" id="JBHGVX010000010">
    <property type="protein sequence ID" value="KAL1792040.1"/>
    <property type="molecule type" value="Genomic_DNA"/>
</dbReference>
<dbReference type="Proteomes" id="UP001578633">
    <property type="component" value="Chromosome 10"/>
</dbReference>
<dbReference type="Pfam" id="PF04438">
    <property type="entry name" value="zf-HIT"/>
    <property type="match status" value="1"/>
</dbReference>
<dbReference type="Gene3D" id="3.30.60.190">
    <property type="match status" value="1"/>
</dbReference>
<dbReference type="RefSeq" id="XP_069302624.1">
    <property type="nucleotide sequence ID" value="XM_069455945.1"/>
</dbReference>
<dbReference type="Pfam" id="PF25790">
    <property type="entry name" value="BCD1"/>
    <property type="match status" value="1"/>
</dbReference>
<evidence type="ECO:0000256" key="5">
    <source>
        <dbReference type="ARBA" id="ARBA00049654"/>
    </source>
</evidence>
<reference evidence="9 10" key="1">
    <citation type="submission" date="2024-09" db="EMBL/GenBank/DDBJ databases">
        <title>T2T genomes of carrot and Alternaria dauci and their utility for understanding host-pathogen interaction during carrot leaf blight disease.</title>
        <authorList>
            <person name="Liu W."/>
            <person name="Xu S."/>
            <person name="Ou C."/>
            <person name="Liu X."/>
            <person name="Zhuang F."/>
            <person name="Deng X.W."/>
        </authorList>
    </citation>
    <scope>NUCLEOTIDE SEQUENCE [LARGE SCALE GENOMIC DNA]</scope>
    <source>
        <strain evidence="9 10">A2016</strain>
    </source>
</reference>
<feature type="region of interest" description="Disordered" evidence="7">
    <location>
        <begin position="163"/>
        <end position="272"/>
    </location>
</feature>
<comment type="caution">
    <text evidence="9">The sequence shown here is derived from an EMBL/GenBank/DDBJ whole genome shotgun (WGS) entry which is preliminary data.</text>
</comment>
<keyword evidence="3" id="KW-0862">Zinc</keyword>
<feature type="compositionally biased region" description="Polar residues" evidence="7">
    <location>
        <begin position="91"/>
        <end position="103"/>
    </location>
</feature>
<name>A0ABR3U6T6_9PLEO</name>
<keyword evidence="10" id="KW-1185">Reference proteome</keyword>
<evidence type="ECO:0000256" key="1">
    <source>
        <dbReference type="ARBA" id="ARBA00022723"/>
    </source>
</evidence>
<evidence type="ECO:0000256" key="2">
    <source>
        <dbReference type="ARBA" id="ARBA00022771"/>
    </source>
</evidence>
<comment type="function">
    <text evidence="4">Required for box C/D snoRNAs accumulation involved in snoRNA processing, snoRNA transport to the nucleolus and ribosome biogenesis.</text>
</comment>
<comment type="similarity">
    <text evidence="5">Belongs to the BCD1 family.</text>
</comment>
<evidence type="ECO:0000313" key="9">
    <source>
        <dbReference type="EMBL" id="KAL1792040.1"/>
    </source>
</evidence>
<evidence type="ECO:0000256" key="4">
    <source>
        <dbReference type="ARBA" id="ARBA00049598"/>
    </source>
</evidence>
<dbReference type="InterPro" id="IPR051639">
    <property type="entry name" value="BCD1"/>
</dbReference>
<feature type="compositionally biased region" description="Basic and acidic residues" evidence="7">
    <location>
        <begin position="239"/>
        <end position="263"/>
    </location>
</feature>
<organism evidence="9 10">
    <name type="scientific">Alternaria dauci</name>
    <dbReference type="NCBI Taxonomy" id="48095"/>
    <lineage>
        <taxon>Eukaryota</taxon>
        <taxon>Fungi</taxon>
        <taxon>Dikarya</taxon>
        <taxon>Ascomycota</taxon>
        <taxon>Pezizomycotina</taxon>
        <taxon>Dothideomycetes</taxon>
        <taxon>Pleosporomycetidae</taxon>
        <taxon>Pleosporales</taxon>
        <taxon>Pleosporineae</taxon>
        <taxon>Pleosporaceae</taxon>
        <taxon>Alternaria</taxon>
        <taxon>Alternaria sect. Porri</taxon>
    </lineage>
</organism>
<dbReference type="PROSITE" id="PS51083">
    <property type="entry name" value="ZF_HIT"/>
    <property type="match status" value="1"/>
</dbReference>
<dbReference type="PANTHER" id="PTHR13483">
    <property type="entry name" value="BOX C_D SNORNA PROTEIN 1-RELATED"/>
    <property type="match status" value="1"/>
</dbReference>
<evidence type="ECO:0000256" key="6">
    <source>
        <dbReference type="PROSITE-ProRule" id="PRU00453"/>
    </source>
</evidence>
<keyword evidence="1" id="KW-0479">Metal-binding</keyword>
<feature type="compositionally biased region" description="Polar residues" evidence="7">
    <location>
        <begin position="200"/>
        <end position="209"/>
    </location>
</feature>
<evidence type="ECO:0000256" key="3">
    <source>
        <dbReference type="ARBA" id="ARBA00022833"/>
    </source>
</evidence>
<dbReference type="InterPro" id="IPR007529">
    <property type="entry name" value="Znf_HIT"/>
</dbReference>
<feature type="region of interest" description="Disordered" evidence="7">
    <location>
        <begin position="87"/>
        <end position="106"/>
    </location>
</feature>
<sequence length="394" mass="43791">MTDAMSLNELCSICHSNKSKYKCPGCSARTCSLPCYKRHQQNAQCSGKRDPTKFVKKSDLVTPKGIDHDYNFLSGIERNLQKAERVAGATAESTPQNGLSSRQRAGVSYSKLEHAAGVKIIQAPKGMSRQKENKSHMSATKKASRNIVWTVEWFDETKKRVITETSSTQSIKDALPFAQHGTDGTSKKRKLNSEAPQHEGSPTKSTPQPQDDVAPASADQVNNAEPEVIPPARGTLAPEQKERPSKRHADMADTPTRHNRDDEPSTQSMGDVQHRVFLLKPRTSTNRHVLIPLDPSLTLGESLHGRTILEFPTIHVFPVEMEKLPDDFMLEKEYALLEGEQQKEFDEMMKELDPEILQRLKEGDGSVQVDDKGSEDVDGKKILDVLKQDLGGSL</sequence>
<feature type="domain" description="HIT-type" evidence="8">
    <location>
        <begin position="11"/>
        <end position="45"/>
    </location>
</feature>
<proteinExistence type="inferred from homology"/>
<evidence type="ECO:0000256" key="7">
    <source>
        <dbReference type="SAM" id="MobiDB-lite"/>
    </source>
</evidence>
<dbReference type="GeneID" id="96090113"/>